<evidence type="ECO:0000313" key="1">
    <source>
        <dbReference type="EMBL" id="KAI4364958.1"/>
    </source>
</evidence>
<dbReference type="Proteomes" id="UP001057402">
    <property type="component" value="Chromosome 6"/>
</dbReference>
<gene>
    <name evidence="1" type="ORF">MLD38_020990</name>
</gene>
<accession>A0ACB9QMQ9</accession>
<organism evidence="1 2">
    <name type="scientific">Melastoma candidum</name>
    <dbReference type="NCBI Taxonomy" id="119954"/>
    <lineage>
        <taxon>Eukaryota</taxon>
        <taxon>Viridiplantae</taxon>
        <taxon>Streptophyta</taxon>
        <taxon>Embryophyta</taxon>
        <taxon>Tracheophyta</taxon>
        <taxon>Spermatophyta</taxon>
        <taxon>Magnoliopsida</taxon>
        <taxon>eudicotyledons</taxon>
        <taxon>Gunneridae</taxon>
        <taxon>Pentapetalae</taxon>
        <taxon>rosids</taxon>
        <taxon>malvids</taxon>
        <taxon>Myrtales</taxon>
        <taxon>Melastomataceae</taxon>
        <taxon>Melastomatoideae</taxon>
        <taxon>Melastomateae</taxon>
        <taxon>Melastoma</taxon>
    </lineage>
</organism>
<evidence type="ECO:0000313" key="2">
    <source>
        <dbReference type="Proteomes" id="UP001057402"/>
    </source>
</evidence>
<protein>
    <submittedName>
        <fullName evidence="1">Uncharacterized protein</fullName>
    </submittedName>
</protein>
<name>A0ACB9QMQ9_9MYRT</name>
<keyword evidence="2" id="KW-1185">Reference proteome</keyword>
<dbReference type="EMBL" id="CM042885">
    <property type="protein sequence ID" value="KAI4364958.1"/>
    <property type="molecule type" value="Genomic_DNA"/>
</dbReference>
<sequence length="170" mass="18791">MAEGGSGKEKEIAETVREILEGSDMNEMTEYKVRKEASSRLGIDLSLPNHKSLVRSVVQSFLEQQTAPKEEVVGEGRDQVAGGDGGDCDGDGDDDEDDDHVICKLTKRRKVTMQEFRGRKLVSIREYYSKGGKDLPTSKGISLTEEQWSALSKNLPAIQNAIKKMESHCT</sequence>
<reference evidence="2" key="1">
    <citation type="journal article" date="2023" name="Front. Plant Sci.">
        <title>Chromosomal-level genome assembly of Melastoma candidum provides insights into trichome evolution.</title>
        <authorList>
            <person name="Zhong Y."/>
            <person name="Wu W."/>
            <person name="Sun C."/>
            <person name="Zou P."/>
            <person name="Liu Y."/>
            <person name="Dai S."/>
            <person name="Zhou R."/>
        </authorList>
    </citation>
    <scope>NUCLEOTIDE SEQUENCE [LARGE SCALE GENOMIC DNA]</scope>
</reference>
<comment type="caution">
    <text evidence="1">The sequence shown here is derived from an EMBL/GenBank/DDBJ whole genome shotgun (WGS) entry which is preliminary data.</text>
</comment>
<proteinExistence type="predicted"/>